<gene>
    <name evidence="3" type="ORF">MOC45_20915</name>
</gene>
<dbReference type="Pfam" id="PF06445">
    <property type="entry name" value="GyrI-like"/>
    <property type="match status" value="1"/>
</dbReference>
<feature type="domain" description="HTH merR-type" evidence="2">
    <location>
        <begin position="8"/>
        <end position="77"/>
    </location>
</feature>
<dbReference type="RefSeq" id="WP_268395029.1">
    <property type="nucleotide sequence ID" value="NZ_JARTBF010000011.1"/>
</dbReference>
<dbReference type="PANTHER" id="PTHR30204">
    <property type="entry name" value="REDOX-CYCLING DRUG-SENSING TRANSCRIPTIONAL ACTIVATOR SOXR"/>
    <property type="match status" value="1"/>
</dbReference>
<dbReference type="Proteomes" id="UP001070352">
    <property type="component" value="Unassembled WGS sequence"/>
</dbReference>
<sequence length="284" mass="33172">MSEDLKKYFTTGEFAKLCHVKKQTLFHYDDIGLFSPEIKNENGYRFYSYHQFELFQVISLFKEVGVPLKEIKFLLKGKTPDKIMQLLKEKSVEIDKKINELKQIQTIIQTKVALTEQALETDFSSVSFVYLKEEKFMLSRKTLNLTERKYAAAISELINEVQQYKLDEGYPIGGIFAREQILEKDFYNYSYFYVKVKEGVENIDYYVRPEGLYAVGYEIGGDIEDAYSRIIEFIKKKGMQIGENAYEEYMLDAMVVDQVENQLAKILIQVEHEDQPNTTCNGVK</sequence>
<name>A0A9Q4DS28_BACSC</name>
<dbReference type="InterPro" id="IPR029442">
    <property type="entry name" value="GyrI-like"/>
</dbReference>
<dbReference type="Gene3D" id="1.10.1660.10">
    <property type="match status" value="1"/>
</dbReference>
<dbReference type="GO" id="GO:0003677">
    <property type="term" value="F:DNA binding"/>
    <property type="evidence" value="ECO:0007669"/>
    <property type="project" value="UniProtKB-KW"/>
</dbReference>
<dbReference type="SMART" id="SM00422">
    <property type="entry name" value="HTH_MERR"/>
    <property type="match status" value="1"/>
</dbReference>
<dbReference type="PANTHER" id="PTHR30204:SF85">
    <property type="entry name" value="MULTIDRUG-EFFLUX TRANSPORTER 2 REGULATOR"/>
    <property type="match status" value="1"/>
</dbReference>
<evidence type="ECO:0000259" key="2">
    <source>
        <dbReference type="PROSITE" id="PS50937"/>
    </source>
</evidence>
<evidence type="ECO:0000256" key="1">
    <source>
        <dbReference type="ARBA" id="ARBA00023125"/>
    </source>
</evidence>
<dbReference type="Gene3D" id="3.20.80.10">
    <property type="entry name" value="Regulatory factor, effector binding domain"/>
    <property type="match status" value="1"/>
</dbReference>
<dbReference type="CDD" id="cd04782">
    <property type="entry name" value="HTH_BltR"/>
    <property type="match status" value="1"/>
</dbReference>
<comment type="caution">
    <text evidence="3">The sequence shown here is derived from an EMBL/GenBank/DDBJ whole genome shotgun (WGS) entry which is preliminary data.</text>
</comment>
<dbReference type="EMBL" id="JALANJ010000049">
    <property type="protein sequence ID" value="MCY8123009.1"/>
    <property type="molecule type" value="Genomic_DNA"/>
</dbReference>
<dbReference type="SUPFAM" id="SSF46955">
    <property type="entry name" value="Putative DNA-binding domain"/>
    <property type="match status" value="1"/>
</dbReference>
<dbReference type="SUPFAM" id="SSF55136">
    <property type="entry name" value="Probable bacterial effector-binding domain"/>
    <property type="match status" value="1"/>
</dbReference>
<dbReference type="InterPro" id="IPR009061">
    <property type="entry name" value="DNA-bd_dom_put_sf"/>
</dbReference>
<dbReference type="AlphaFoldDB" id="A0A9Q4DS28"/>
<evidence type="ECO:0000313" key="3">
    <source>
        <dbReference type="EMBL" id="MCY8123009.1"/>
    </source>
</evidence>
<dbReference type="GO" id="GO:0003700">
    <property type="term" value="F:DNA-binding transcription factor activity"/>
    <property type="evidence" value="ECO:0007669"/>
    <property type="project" value="InterPro"/>
</dbReference>
<proteinExistence type="predicted"/>
<organism evidence="3 4">
    <name type="scientific">Bacillus spizizenii</name>
    <name type="common">Bacillus subtilis subsp. spizizenii</name>
    <dbReference type="NCBI Taxonomy" id="96241"/>
    <lineage>
        <taxon>Bacteria</taxon>
        <taxon>Bacillati</taxon>
        <taxon>Bacillota</taxon>
        <taxon>Bacilli</taxon>
        <taxon>Bacillales</taxon>
        <taxon>Bacillaceae</taxon>
        <taxon>Bacillus</taxon>
    </lineage>
</organism>
<protein>
    <submittedName>
        <fullName evidence="3">GyrI-like domain-containing protein</fullName>
    </submittedName>
</protein>
<reference evidence="3" key="1">
    <citation type="submission" date="2022-02" db="EMBL/GenBank/DDBJ databases">
        <title>Crop Bioprotection Bacillus Genome Sequencing.</title>
        <authorList>
            <person name="Dunlap C."/>
        </authorList>
    </citation>
    <scope>NUCLEOTIDE SEQUENCE</scope>
    <source>
        <strain evidence="3">M18B4</strain>
    </source>
</reference>
<accession>A0A9Q4DS28</accession>
<dbReference type="Pfam" id="PF13411">
    <property type="entry name" value="MerR_1"/>
    <property type="match status" value="1"/>
</dbReference>
<evidence type="ECO:0000313" key="4">
    <source>
        <dbReference type="Proteomes" id="UP001070352"/>
    </source>
</evidence>
<dbReference type="PROSITE" id="PS50937">
    <property type="entry name" value="HTH_MERR_2"/>
    <property type="match status" value="1"/>
</dbReference>
<dbReference type="InterPro" id="IPR011256">
    <property type="entry name" value="Reg_factor_effector_dom_sf"/>
</dbReference>
<dbReference type="InterPro" id="IPR047057">
    <property type="entry name" value="MerR_fam"/>
</dbReference>
<dbReference type="InterPro" id="IPR000551">
    <property type="entry name" value="MerR-type_HTH_dom"/>
</dbReference>
<keyword evidence="1" id="KW-0238">DNA-binding</keyword>